<organism evidence="2 3">
    <name type="scientific">Paramaledivibacter caminithermalis (strain DSM 15212 / CIP 107654 / DViRD3)</name>
    <name type="common">Clostridium caminithermale</name>
    <dbReference type="NCBI Taxonomy" id="1121301"/>
    <lineage>
        <taxon>Bacteria</taxon>
        <taxon>Bacillati</taxon>
        <taxon>Bacillota</taxon>
        <taxon>Clostridia</taxon>
        <taxon>Peptostreptococcales</taxon>
        <taxon>Caminicellaceae</taxon>
        <taxon>Paramaledivibacter</taxon>
    </lineage>
</organism>
<dbReference type="Gene3D" id="3.40.190.10">
    <property type="entry name" value="Periplasmic binding protein-like II"/>
    <property type="match status" value="2"/>
</dbReference>
<dbReference type="EMBL" id="FRAG01000021">
    <property type="protein sequence ID" value="SHK02107.1"/>
    <property type="molecule type" value="Genomic_DNA"/>
</dbReference>
<name>A0A1M6P272_PARC5</name>
<evidence type="ECO:0000313" key="3">
    <source>
        <dbReference type="Proteomes" id="UP000184465"/>
    </source>
</evidence>
<dbReference type="GO" id="GO:0015888">
    <property type="term" value="P:thiamine transport"/>
    <property type="evidence" value="ECO:0007669"/>
    <property type="project" value="TreeGrafter"/>
</dbReference>
<dbReference type="RefSeq" id="WP_073149405.1">
    <property type="nucleotide sequence ID" value="NZ_FRAG01000021.1"/>
</dbReference>
<dbReference type="PANTHER" id="PTHR30006:SF2">
    <property type="entry name" value="ABC TRANSPORTER SUBSTRATE-BINDING PROTEIN"/>
    <property type="match status" value="1"/>
</dbReference>
<accession>A0A1M6P272</accession>
<evidence type="ECO:0000313" key="2">
    <source>
        <dbReference type="EMBL" id="SHK02107.1"/>
    </source>
</evidence>
<gene>
    <name evidence="2" type="ORF">SAMN02745912_01976</name>
</gene>
<proteinExistence type="predicted"/>
<dbReference type="Proteomes" id="UP000184465">
    <property type="component" value="Unassembled WGS sequence"/>
</dbReference>
<keyword evidence="1" id="KW-0732">Signal</keyword>
<dbReference type="OrthoDB" id="9778331at2"/>
<dbReference type="PANTHER" id="PTHR30006">
    <property type="entry name" value="THIAMINE-BINDING PERIPLASMIC PROTEIN-RELATED"/>
    <property type="match status" value="1"/>
</dbReference>
<protein>
    <submittedName>
        <fullName evidence="2">ABC-type Fe3+ transport system, substrate-binding protein</fullName>
    </submittedName>
</protein>
<keyword evidence="3" id="KW-1185">Reference proteome</keyword>
<reference evidence="2 3" key="1">
    <citation type="submission" date="2016-11" db="EMBL/GenBank/DDBJ databases">
        <authorList>
            <person name="Jaros S."/>
            <person name="Januszkiewicz K."/>
            <person name="Wedrychowicz H."/>
        </authorList>
    </citation>
    <scope>NUCLEOTIDE SEQUENCE [LARGE SCALE GENOMIC DNA]</scope>
    <source>
        <strain evidence="2 3">DSM 15212</strain>
    </source>
</reference>
<sequence>MSFKVYWNNVCLLSTREEKFINNSLKESKKENSIIFEYYGLGRKMGLKEKIIEDLSDGTIEADLVISTDLDIFQSKNLIPSKSNELSNIKDLLPLRTAITNSNIVEPSGIFAPFIIIPLIFVVNKNLIPEEKIPYSFEQLLDPYYKNKIAFGGIHNSAGRSLIKSIWYLYGRQKAEEFVTNSIITSMPAAAFKKTMTGEAAISIVPTIFAMRSGINNIVAIWPKEGAVAIPSYYALKKDSDSLCTEWVLHNILGKSHQELLKSAGAVIPCDPDIDLPDLAKENNCSLLYPDWSFLHNFDDDYFYSLCKKHYEMII</sequence>
<dbReference type="STRING" id="1121301.SAMN02745912_01976"/>
<evidence type="ECO:0000256" key="1">
    <source>
        <dbReference type="ARBA" id="ARBA00022729"/>
    </source>
</evidence>
<dbReference type="Pfam" id="PF13343">
    <property type="entry name" value="SBP_bac_6"/>
    <property type="match status" value="1"/>
</dbReference>
<dbReference type="AlphaFoldDB" id="A0A1M6P272"/>
<dbReference type="GO" id="GO:0030975">
    <property type="term" value="F:thiamine binding"/>
    <property type="evidence" value="ECO:0007669"/>
    <property type="project" value="TreeGrafter"/>
</dbReference>
<dbReference type="SUPFAM" id="SSF53850">
    <property type="entry name" value="Periplasmic binding protein-like II"/>
    <property type="match status" value="1"/>
</dbReference>
<dbReference type="GO" id="GO:0030288">
    <property type="term" value="C:outer membrane-bounded periplasmic space"/>
    <property type="evidence" value="ECO:0007669"/>
    <property type="project" value="TreeGrafter"/>
</dbReference>
<dbReference type="GO" id="GO:0030976">
    <property type="term" value="F:thiamine pyrophosphate binding"/>
    <property type="evidence" value="ECO:0007669"/>
    <property type="project" value="TreeGrafter"/>
</dbReference>